<dbReference type="KEGG" id="ial:IALB_2607"/>
<dbReference type="STRING" id="945713.IALB_2607"/>
<dbReference type="EMBL" id="CP003418">
    <property type="protein sequence ID" value="AFH50310.1"/>
    <property type="molecule type" value="Genomic_DNA"/>
</dbReference>
<organism evidence="1 2">
    <name type="scientific">Ignavibacterium album (strain DSM 19864 / JCM 16511 / NBRC 101810 / Mat9-16)</name>
    <dbReference type="NCBI Taxonomy" id="945713"/>
    <lineage>
        <taxon>Bacteria</taxon>
        <taxon>Pseudomonadati</taxon>
        <taxon>Ignavibacteriota</taxon>
        <taxon>Ignavibacteria</taxon>
        <taxon>Ignavibacteriales</taxon>
        <taxon>Ignavibacteriaceae</taxon>
        <taxon>Ignavibacterium</taxon>
    </lineage>
</organism>
<dbReference type="Proteomes" id="UP000007394">
    <property type="component" value="Chromosome"/>
</dbReference>
<evidence type="ECO:0000313" key="1">
    <source>
        <dbReference type="EMBL" id="AFH50310.1"/>
    </source>
</evidence>
<dbReference type="Gene3D" id="1.25.40.10">
    <property type="entry name" value="Tetratricopeptide repeat domain"/>
    <property type="match status" value="1"/>
</dbReference>
<name>I0AMV3_IGNAJ</name>
<dbReference type="HOGENOM" id="CLU_049860_0_0_10"/>
<reference evidence="1 2" key="1">
    <citation type="journal article" date="2012" name="Front. Microbiol.">
        <title>Complete genome of Ignavibacterium album, a metabolically versatile, flagellated, facultative anaerobe from the phylum Chlorobi.</title>
        <authorList>
            <person name="Liu Z."/>
            <person name="Frigaard N.-U."/>
            <person name="Vogl K."/>
            <person name="Iino T."/>
            <person name="Ohkuma M."/>
            <person name="Overmann J."/>
            <person name="Bryant D.A."/>
        </authorList>
    </citation>
    <scope>NUCLEOTIDE SEQUENCE [LARGE SCALE GENOMIC DNA]</scope>
    <source>
        <strain evidence="2">DSM 19864 / JCM 16511 / NBRC 101810 / Mat9-16</strain>
    </source>
</reference>
<proteinExistence type="predicted"/>
<dbReference type="Pfam" id="PF13432">
    <property type="entry name" value="TPR_16"/>
    <property type="match status" value="1"/>
</dbReference>
<protein>
    <submittedName>
        <fullName evidence="1">Tetratricopeptide domain protein</fullName>
    </submittedName>
</protein>
<accession>I0AMV3</accession>
<dbReference type="RefSeq" id="WP_014561451.1">
    <property type="nucleotide sequence ID" value="NC_017464.1"/>
</dbReference>
<dbReference type="SUPFAM" id="SSF48452">
    <property type="entry name" value="TPR-like"/>
    <property type="match status" value="1"/>
</dbReference>
<dbReference type="OrthoDB" id="9813254at2"/>
<dbReference type="Pfam" id="PF13181">
    <property type="entry name" value="TPR_8"/>
    <property type="match status" value="1"/>
</dbReference>
<sequence>MKKIILFIFLSTNIFAQQSDFESRVELGIKQIYNIKFEEAEKTFRSLIADYPNHPAGRFFLAMIDWWKILLDVENESHDEIFFQKLEDVIFQCDKILEKDPNNVDALFFKGGSIGFRGRLRSLRESWLKAADDGREALPIVERASKLDPNNLDVQLGFGIYNYYAAVIPDEYPIIKPLMIFFPSGNKEEGLKQLRNTAFNGKYAKYEARYFLMTIYYRYESNPWQAEEFAKILLDDFPDNPTFQRWLGRIYVRQGKMQFADSLFKDVLRKANENYYGYNFPVALREANYYVGYNYKLSNELDSAKIYLSKCVEISKQIDKEEESGFLINSILYLAQISEAKNLFEEAINYYEQLLKMRDWGNSHSIAEMNLKRLKG</sequence>
<dbReference type="eggNOG" id="COG4783">
    <property type="taxonomic scope" value="Bacteria"/>
</dbReference>
<dbReference type="Pfam" id="PF13176">
    <property type="entry name" value="TPR_7"/>
    <property type="match status" value="1"/>
</dbReference>
<evidence type="ECO:0000313" key="2">
    <source>
        <dbReference type="Proteomes" id="UP000007394"/>
    </source>
</evidence>
<dbReference type="InterPro" id="IPR019734">
    <property type="entry name" value="TPR_rpt"/>
</dbReference>
<dbReference type="InterPro" id="IPR011990">
    <property type="entry name" value="TPR-like_helical_dom_sf"/>
</dbReference>
<keyword evidence="2" id="KW-1185">Reference proteome</keyword>
<dbReference type="AlphaFoldDB" id="I0AMV3"/>
<gene>
    <name evidence="1" type="ordered locus">IALB_2607</name>
</gene>